<keyword evidence="2" id="KW-1185">Reference proteome</keyword>
<gene>
    <name evidence="1" type="ORF">GLOIN_2v1719339</name>
</gene>
<proteinExistence type="predicted"/>
<name>A0A2P4P327_RHIID</name>
<dbReference type="EMBL" id="AUPC02000429">
    <property type="protein sequence ID" value="POG59789.1"/>
    <property type="molecule type" value="Genomic_DNA"/>
</dbReference>
<reference evidence="1 2" key="2">
    <citation type="journal article" date="2018" name="New Phytol.">
        <title>High intraspecific genome diversity in the model arbuscular mycorrhizal symbiont Rhizophagus irregularis.</title>
        <authorList>
            <person name="Chen E.C.H."/>
            <person name="Morin E."/>
            <person name="Beaudet D."/>
            <person name="Noel J."/>
            <person name="Yildirir G."/>
            <person name="Ndikumana S."/>
            <person name="Charron P."/>
            <person name="St-Onge C."/>
            <person name="Giorgi J."/>
            <person name="Kruger M."/>
            <person name="Marton T."/>
            <person name="Ropars J."/>
            <person name="Grigoriev I.V."/>
            <person name="Hainaut M."/>
            <person name="Henrissat B."/>
            <person name="Roux C."/>
            <person name="Martin F."/>
            <person name="Corradi N."/>
        </authorList>
    </citation>
    <scope>NUCLEOTIDE SEQUENCE [LARGE SCALE GENOMIC DNA]</scope>
    <source>
        <strain evidence="1 2">DAOM 197198</strain>
    </source>
</reference>
<sequence length="61" mass="6888">MPLFQHTPLSEQQPSAEQIAELIADQGTRQDLSPLVAGNQSKVRLFHLNLCFISFNTFIFV</sequence>
<dbReference type="Proteomes" id="UP000018888">
    <property type="component" value="Unassembled WGS sequence"/>
</dbReference>
<organism evidence="1 2">
    <name type="scientific">Rhizophagus irregularis (strain DAOM 181602 / DAOM 197198 / MUCL 43194)</name>
    <name type="common">Arbuscular mycorrhizal fungus</name>
    <name type="synonym">Glomus intraradices</name>
    <dbReference type="NCBI Taxonomy" id="747089"/>
    <lineage>
        <taxon>Eukaryota</taxon>
        <taxon>Fungi</taxon>
        <taxon>Fungi incertae sedis</taxon>
        <taxon>Mucoromycota</taxon>
        <taxon>Glomeromycotina</taxon>
        <taxon>Glomeromycetes</taxon>
        <taxon>Glomerales</taxon>
        <taxon>Glomeraceae</taxon>
        <taxon>Rhizophagus</taxon>
    </lineage>
</organism>
<dbReference type="AlphaFoldDB" id="A0A2P4P327"/>
<dbReference type="VEuPathDB" id="FungiDB:RhiirFUN_004926"/>
<reference evidence="1 2" key="1">
    <citation type="journal article" date="2013" name="Proc. Natl. Acad. Sci. U.S.A.">
        <title>Genome of an arbuscular mycorrhizal fungus provides insight into the oldest plant symbiosis.</title>
        <authorList>
            <person name="Tisserant E."/>
            <person name="Malbreil M."/>
            <person name="Kuo A."/>
            <person name="Kohler A."/>
            <person name="Symeonidi A."/>
            <person name="Balestrini R."/>
            <person name="Charron P."/>
            <person name="Duensing N."/>
            <person name="Frei Dit Frey N."/>
            <person name="Gianinazzi-Pearson V."/>
            <person name="Gilbert L.B."/>
            <person name="Handa Y."/>
            <person name="Herr J.R."/>
            <person name="Hijri M."/>
            <person name="Koul R."/>
            <person name="Kawaguchi M."/>
            <person name="Krajinski F."/>
            <person name="Lammers P.J."/>
            <person name="Masclaux F.G."/>
            <person name="Murat C."/>
            <person name="Morin E."/>
            <person name="Ndikumana S."/>
            <person name="Pagni M."/>
            <person name="Petitpierre D."/>
            <person name="Requena N."/>
            <person name="Rosikiewicz P."/>
            <person name="Riley R."/>
            <person name="Saito K."/>
            <person name="San Clemente H."/>
            <person name="Shapiro H."/>
            <person name="van Tuinen D."/>
            <person name="Becard G."/>
            <person name="Bonfante P."/>
            <person name="Paszkowski U."/>
            <person name="Shachar-Hill Y.Y."/>
            <person name="Tuskan G.A."/>
            <person name="Young P.W."/>
            <person name="Sanders I.R."/>
            <person name="Henrissat B."/>
            <person name="Rensing S.A."/>
            <person name="Grigoriev I.V."/>
            <person name="Corradi N."/>
            <person name="Roux C."/>
            <person name="Martin F."/>
        </authorList>
    </citation>
    <scope>NUCLEOTIDE SEQUENCE [LARGE SCALE GENOMIC DNA]</scope>
    <source>
        <strain evidence="1 2">DAOM 197198</strain>
    </source>
</reference>
<evidence type="ECO:0000313" key="2">
    <source>
        <dbReference type="Proteomes" id="UP000018888"/>
    </source>
</evidence>
<protein>
    <submittedName>
        <fullName evidence="1">Uncharacterized protein</fullName>
    </submittedName>
</protein>
<accession>A0A2P4P327</accession>
<comment type="caution">
    <text evidence="1">The sequence shown here is derived from an EMBL/GenBank/DDBJ whole genome shotgun (WGS) entry which is preliminary data.</text>
</comment>
<evidence type="ECO:0000313" key="1">
    <source>
        <dbReference type="EMBL" id="POG59789.1"/>
    </source>
</evidence>